<feature type="domain" description="HTH marR-type" evidence="1">
    <location>
        <begin position="11"/>
        <end position="143"/>
    </location>
</feature>
<dbReference type="PANTHER" id="PTHR33164:SF57">
    <property type="entry name" value="MARR-FAMILY TRANSCRIPTIONAL REGULATOR"/>
    <property type="match status" value="1"/>
</dbReference>
<dbReference type="InterPro" id="IPR036388">
    <property type="entry name" value="WH-like_DNA-bd_sf"/>
</dbReference>
<dbReference type="InterPro" id="IPR000835">
    <property type="entry name" value="HTH_MarR-typ"/>
</dbReference>
<dbReference type="RefSeq" id="WP_379932830.1">
    <property type="nucleotide sequence ID" value="NZ_JBHTHY010000003.1"/>
</dbReference>
<dbReference type="Pfam" id="PF12802">
    <property type="entry name" value="MarR_2"/>
    <property type="match status" value="1"/>
</dbReference>
<dbReference type="EMBL" id="JBHTHY010000003">
    <property type="protein sequence ID" value="MFD0796876.1"/>
    <property type="molecule type" value="Genomic_DNA"/>
</dbReference>
<reference evidence="3" key="1">
    <citation type="journal article" date="2019" name="Int. J. Syst. Evol. Microbiol.">
        <title>The Global Catalogue of Microorganisms (GCM) 10K type strain sequencing project: providing services to taxonomists for standard genome sequencing and annotation.</title>
        <authorList>
            <consortium name="The Broad Institute Genomics Platform"/>
            <consortium name="The Broad Institute Genome Sequencing Center for Infectious Disease"/>
            <person name="Wu L."/>
            <person name="Ma J."/>
        </authorList>
    </citation>
    <scope>NUCLEOTIDE SEQUENCE [LARGE SCALE GENOMIC DNA]</scope>
    <source>
        <strain evidence="3">CCUG 61948</strain>
    </source>
</reference>
<protein>
    <submittedName>
        <fullName evidence="2">MarR family winged helix-turn-helix transcriptional regulator</fullName>
    </submittedName>
</protein>
<dbReference type="SMART" id="SM00347">
    <property type="entry name" value="HTH_MARR"/>
    <property type="match status" value="1"/>
</dbReference>
<evidence type="ECO:0000313" key="3">
    <source>
        <dbReference type="Proteomes" id="UP001597012"/>
    </source>
</evidence>
<dbReference type="InterPro" id="IPR039422">
    <property type="entry name" value="MarR/SlyA-like"/>
</dbReference>
<dbReference type="SUPFAM" id="SSF46785">
    <property type="entry name" value="Winged helix' DNA-binding domain"/>
    <property type="match status" value="1"/>
</dbReference>
<evidence type="ECO:0000313" key="2">
    <source>
        <dbReference type="EMBL" id="MFD0796876.1"/>
    </source>
</evidence>
<name>A0ABW3B210_9FLAO</name>
<dbReference type="Proteomes" id="UP001597012">
    <property type="component" value="Unassembled WGS sequence"/>
</dbReference>
<sequence length="168" mass="19739">MEDDLIRQLGYANLDTRLKRISDKMSHSLRSMYRNLDMDTEPNWYLVLWIVREQPNISVMEIANRLKFTHQSVMTMTGKMIDKGYLQSLKDPFDKRKTIFNLTKKAEDAMPLFAKIWEIGKKVTLDLLNENTEIMQHLEQLEANLEKASFGERIANELINEKNEKTSV</sequence>
<dbReference type="InterPro" id="IPR036390">
    <property type="entry name" value="WH_DNA-bd_sf"/>
</dbReference>
<dbReference type="PANTHER" id="PTHR33164">
    <property type="entry name" value="TRANSCRIPTIONAL REGULATOR, MARR FAMILY"/>
    <property type="match status" value="1"/>
</dbReference>
<organism evidence="2 3">
    <name type="scientific">Maribacter chungangensis</name>
    <dbReference type="NCBI Taxonomy" id="1069117"/>
    <lineage>
        <taxon>Bacteria</taxon>
        <taxon>Pseudomonadati</taxon>
        <taxon>Bacteroidota</taxon>
        <taxon>Flavobacteriia</taxon>
        <taxon>Flavobacteriales</taxon>
        <taxon>Flavobacteriaceae</taxon>
        <taxon>Maribacter</taxon>
    </lineage>
</organism>
<evidence type="ECO:0000259" key="1">
    <source>
        <dbReference type="PROSITE" id="PS50995"/>
    </source>
</evidence>
<dbReference type="PROSITE" id="PS50995">
    <property type="entry name" value="HTH_MARR_2"/>
    <property type="match status" value="1"/>
</dbReference>
<keyword evidence="3" id="KW-1185">Reference proteome</keyword>
<dbReference type="Gene3D" id="1.10.10.10">
    <property type="entry name" value="Winged helix-like DNA-binding domain superfamily/Winged helix DNA-binding domain"/>
    <property type="match status" value="1"/>
</dbReference>
<comment type="caution">
    <text evidence="2">The sequence shown here is derived from an EMBL/GenBank/DDBJ whole genome shotgun (WGS) entry which is preliminary data.</text>
</comment>
<accession>A0ABW3B210</accession>
<proteinExistence type="predicted"/>
<gene>
    <name evidence="2" type="ORF">ACFQZJ_05355</name>
</gene>